<name>A0ABV5XUV5_ARTRM</name>
<keyword evidence="4 6" id="KW-0067">ATP-binding</keyword>
<keyword evidence="2" id="KW-0813">Transport</keyword>
<dbReference type="PROSITE" id="PS50893">
    <property type="entry name" value="ABC_TRANSPORTER_2"/>
    <property type="match status" value="1"/>
</dbReference>
<dbReference type="InterPro" id="IPR003439">
    <property type="entry name" value="ABC_transporter-like_ATP-bd"/>
</dbReference>
<sequence>MRVPAGAIAGFIGPNGAGKTTTIRLLLGLVRPDAGSATVLGHSLTQFERYLPRVGALVEAPAFYPGLSGRTNLEVLARLGGHPGSRVNELLEVVGLSDRARDRVGTYSLGMKQRLGVAMALLPDPELLILDEPANGLDPLGIIEIREMLRRLAGQGKTILLSSHLLGELEQLTDWLIMLNQGKALFCGPARDLLAQRVEVVVEAQDAVQLDLVARIAGEAGYAATREDHVLRIACSAGFAETLNRQAREAGAPDLTIRVREASLEQLFLALLKGDRS</sequence>
<organism evidence="6 7">
    <name type="scientific">Arthrobacter ramosus</name>
    <dbReference type="NCBI Taxonomy" id="1672"/>
    <lineage>
        <taxon>Bacteria</taxon>
        <taxon>Bacillati</taxon>
        <taxon>Actinomycetota</taxon>
        <taxon>Actinomycetes</taxon>
        <taxon>Micrococcales</taxon>
        <taxon>Micrococcaceae</taxon>
        <taxon>Arthrobacter</taxon>
    </lineage>
</organism>
<reference evidence="6 7" key="1">
    <citation type="submission" date="2024-09" db="EMBL/GenBank/DDBJ databases">
        <authorList>
            <person name="Sun Q."/>
            <person name="Mori K."/>
        </authorList>
    </citation>
    <scope>NUCLEOTIDE SEQUENCE [LARGE SCALE GENOMIC DNA]</scope>
    <source>
        <strain evidence="6 7">JCM 1334</strain>
    </source>
</reference>
<evidence type="ECO:0000256" key="1">
    <source>
        <dbReference type="ARBA" id="ARBA00005417"/>
    </source>
</evidence>
<dbReference type="RefSeq" id="WP_376940464.1">
    <property type="nucleotide sequence ID" value="NZ_JBHMBC010000007.1"/>
</dbReference>
<keyword evidence="7" id="KW-1185">Reference proteome</keyword>
<dbReference type="Proteomes" id="UP001589702">
    <property type="component" value="Unassembled WGS sequence"/>
</dbReference>
<accession>A0ABV5XUV5</accession>
<evidence type="ECO:0000256" key="3">
    <source>
        <dbReference type="ARBA" id="ARBA00022741"/>
    </source>
</evidence>
<dbReference type="InterPro" id="IPR017871">
    <property type="entry name" value="ABC_transporter-like_CS"/>
</dbReference>
<dbReference type="EMBL" id="JBHMBC010000007">
    <property type="protein sequence ID" value="MFB9818531.1"/>
    <property type="molecule type" value="Genomic_DNA"/>
</dbReference>
<dbReference type="PANTHER" id="PTHR43335">
    <property type="entry name" value="ABC TRANSPORTER, ATP-BINDING PROTEIN"/>
    <property type="match status" value="1"/>
</dbReference>
<evidence type="ECO:0000256" key="2">
    <source>
        <dbReference type="ARBA" id="ARBA00022448"/>
    </source>
</evidence>
<gene>
    <name evidence="6" type="ORF">ACFFP1_03340</name>
</gene>
<comment type="caution">
    <text evidence="6">The sequence shown here is derived from an EMBL/GenBank/DDBJ whole genome shotgun (WGS) entry which is preliminary data.</text>
</comment>
<comment type="similarity">
    <text evidence="1">Belongs to the ABC transporter superfamily.</text>
</comment>
<dbReference type="Gene3D" id="3.40.50.300">
    <property type="entry name" value="P-loop containing nucleotide triphosphate hydrolases"/>
    <property type="match status" value="1"/>
</dbReference>
<evidence type="ECO:0000259" key="5">
    <source>
        <dbReference type="PROSITE" id="PS50893"/>
    </source>
</evidence>
<evidence type="ECO:0000256" key="4">
    <source>
        <dbReference type="ARBA" id="ARBA00022840"/>
    </source>
</evidence>
<keyword evidence="3" id="KW-0547">Nucleotide-binding</keyword>
<dbReference type="InterPro" id="IPR027417">
    <property type="entry name" value="P-loop_NTPase"/>
</dbReference>
<feature type="domain" description="ABC transporter" evidence="5">
    <location>
        <begin position="1"/>
        <end position="206"/>
    </location>
</feature>
<dbReference type="PROSITE" id="PS00211">
    <property type="entry name" value="ABC_TRANSPORTER_1"/>
    <property type="match status" value="1"/>
</dbReference>
<protein>
    <submittedName>
        <fullName evidence="6">ABC transporter ATP-binding protein</fullName>
    </submittedName>
</protein>
<evidence type="ECO:0000313" key="6">
    <source>
        <dbReference type="EMBL" id="MFB9818531.1"/>
    </source>
</evidence>
<dbReference type="SMART" id="SM00382">
    <property type="entry name" value="AAA"/>
    <property type="match status" value="1"/>
</dbReference>
<dbReference type="InterPro" id="IPR003593">
    <property type="entry name" value="AAA+_ATPase"/>
</dbReference>
<dbReference type="GO" id="GO:0005524">
    <property type="term" value="F:ATP binding"/>
    <property type="evidence" value="ECO:0007669"/>
    <property type="project" value="UniProtKB-KW"/>
</dbReference>
<evidence type="ECO:0000313" key="7">
    <source>
        <dbReference type="Proteomes" id="UP001589702"/>
    </source>
</evidence>
<dbReference type="Pfam" id="PF00005">
    <property type="entry name" value="ABC_tran"/>
    <property type="match status" value="1"/>
</dbReference>
<dbReference type="PANTHER" id="PTHR43335:SF4">
    <property type="entry name" value="ABC TRANSPORTER, ATP-BINDING PROTEIN"/>
    <property type="match status" value="1"/>
</dbReference>
<dbReference type="SUPFAM" id="SSF52540">
    <property type="entry name" value="P-loop containing nucleoside triphosphate hydrolases"/>
    <property type="match status" value="1"/>
</dbReference>
<proteinExistence type="inferred from homology"/>